<feature type="signal peptide" evidence="1">
    <location>
        <begin position="1"/>
        <end position="24"/>
    </location>
</feature>
<dbReference type="Gene3D" id="3.40.30.10">
    <property type="entry name" value="Glutaredoxin"/>
    <property type="match status" value="1"/>
</dbReference>
<evidence type="ECO:0000313" key="4">
    <source>
        <dbReference type="Proteomes" id="UP000823928"/>
    </source>
</evidence>
<dbReference type="EMBL" id="DVIU01000123">
    <property type="protein sequence ID" value="HIS36225.1"/>
    <property type="molecule type" value="Genomic_DNA"/>
</dbReference>
<dbReference type="GO" id="GO:0016671">
    <property type="term" value="F:oxidoreductase activity, acting on a sulfur group of donors, disulfide as acceptor"/>
    <property type="evidence" value="ECO:0007669"/>
    <property type="project" value="TreeGrafter"/>
</dbReference>
<sequence length="160" mass="18628">MKKKIFITLGILVVCLMTAVVSLAVTNNIQTSQKKIPSDYHVGITYDEAINDDKPILGLFYVDWCGYCLRFMPKYATLNRLYKDKYNFVMLNAEDPANQKLVEDVALSGFPTMYIIDPKYDNRFLLNNSIYLDLKKLRTELDRYLSIRKRLDDCQKCSDK</sequence>
<dbReference type="SUPFAM" id="SSF52833">
    <property type="entry name" value="Thioredoxin-like"/>
    <property type="match status" value="1"/>
</dbReference>
<protein>
    <recommendedName>
        <fullName evidence="2">Thioredoxin domain-containing protein</fullName>
    </recommendedName>
</protein>
<reference evidence="3" key="1">
    <citation type="submission" date="2020-10" db="EMBL/GenBank/DDBJ databases">
        <authorList>
            <person name="Gilroy R."/>
        </authorList>
    </citation>
    <scope>NUCLEOTIDE SEQUENCE</scope>
    <source>
        <strain evidence="3">6276</strain>
    </source>
</reference>
<dbReference type="InterPro" id="IPR036249">
    <property type="entry name" value="Thioredoxin-like_sf"/>
</dbReference>
<feature type="chain" id="PRO_5038955805" description="Thioredoxin domain-containing protein" evidence="1">
    <location>
        <begin position="25"/>
        <end position="160"/>
    </location>
</feature>
<keyword evidence="1" id="KW-0732">Signal</keyword>
<evidence type="ECO:0000313" key="3">
    <source>
        <dbReference type="EMBL" id="HIS36225.1"/>
    </source>
</evidence>
<proteinExistence type="predicted"/>
<organism evidence="3 4">
    <name type="scientific">Candidatus Scatousia excrementigallinarum</name>
    <dbReference type="NCBI Taxonomy" id="2840935"/>
    <lineage>
        <taxon>Bacteria</taxon>
        <taxon>Candidatus Scatousia</taxon>
    </lineage>
</organism>
<feature type="domain" description="Thioredoxin" evidence="2">
    <location>
        <begin position="18"/>
        <end position="146"/>
    </location>
</feature>
<accession>A0A9D1EZ76</accession>
<dbReference type="Proteomes" id="UP000823928">
    <property type="component" value="Unassembled WGS sequence"/>
</dbReference>
<dbReference type="PROSITE" id="PS51352">
    <property type="entry name" value="THIOREDOXIN_2"/>
    <property type="match status" value="1"/>
</dbReference>
<dbReference type="InterPro" id="IPR044241">
    <property type="entry name" value="TxlA/HCF164"/>
</dbReference>
<dbReference type="Pfam" id="PF00085">
    <property type="entry name" value="Thioredoxin"/>
    <property type="match status" value="1"/>
</dbReference>
<reference evidence="3" key="2">
    <citation type="journal article" date="2021" name="PeerJ">
        <title>Extensive microbial diversity within the chicken gut microbiome revealed by metagenomics and culture.</title>
        <authorList>
            <person name="Gilroy R."/>
            <person name="Ravi A."/>
            <person name="Getino M."/>
            <person name="Pursley I."/>
            <person name="Horton D.L."/>
            <person name="Alikhan N.F."/>
            <person name="Baker D."/>
            <person name="Gharbi K."/>
            <person name="Hall N."/>
            <person name="Watson M."/>
            <person name="Adriaenssens E.M."/>
            <person name="Foster-Nyarko E."/>
            <person name="Jarju S."/>
            <person name="Secka A."/>
            <person name="Antonio M."/>
            <person name="Oren A."/>
            <person name="Chaudhuri R.R."/>
            <person name="La Ragione R."/>
            <person name="Hildebrand F."/>
            <person name="Pallen M.J."/>
        </authorList>
    </citation>
    <scope>NUCLEOTIDE SEQUENCE</scope>
    <source>
        <strain evidence="3">6276</strain>
    </source>
</reference>
<evidence type="ECO:0000256" key="1">
    <source>
        <dbReference type="SAM" id="SignalP"/>
    </source>
</evidence>
<dbReference type="PANTHER" id="PTHR47353:SF1">
    <property type="entry name" value="THIOREDOXIN-LIKE PROTEIN HCF164, CHLOROPLASTIC"/>
    <property type="match status" value="1"/>
</dbReference>
<gene>
    <name evidence="3" type="ORF">IAC10_06295</name>
</gene>
<name>A0A9D1EZ76_9BACT</name>
<dbReference type="PANTHER" id="PTHR47353">
    <property type="entry name" value="THIOREDOXIN-LIKE PROTEIN HCF164, CHLOROPLASTIC"/>
    <property type="match status" value="1"/>
</dbReference>
<evidence type="ECO:0000259" key="2">
    <source>
        <dbReference type="PROSITE" id="PS51352"/>
    </source>
</evidence>
<comment type="caution">
    <text evidence="3">The sequence shown here is derived from an EMBL/GenBank/DDBJ whole genome shotgun (WGS) entry which is preliminary data.</text>
</comment>
<dbReference type="AlphaFoldDB" id="A0A9D1EZ76"/>
<dbReference type="InterPro" id="IPR013766">
    <property type="entry name" value="Thioredoxin_domain"/>
</dbReference>